<feature type="DNA-binding region" description="H-T-H motif" evidence="2">
    <location>
        <begin position="49"/>
        <end position="68"/>
    </location>
</feature>
<keyword evidence="1 2" id="KW-0238">DNA-binding</keyword>
<dbReference type="InterPro" id="IPR023772">
    <property type="entry name" value="DNA-bd_HTH_TetR-type_CS"/>
</dbReference>
<dbReference type="PATRIC" id="fig|1217703.3.peg.465"/>
<organism evidence="4 5">
    <name type="scientific">Acinetobacter dispersus</name>
    <dbReference type="NCBI Taxonomy" id="70348"/>
    <lineage>
        <taxon>Bacteria</taxon>
        <taxon>Pseudomonadati</taxon>
        <taxon>Pseudomonadota</taxon>
        <taxon>Gammaproteobacteria</taxon>
        <taxon>Moraxellales</taxon>
        <taxon>Moraxellaceae</taxon>
        <taxon>Acinetobacter</taxon>
    </lineage>
</organism>
<dbReference type="InterPro" id="IPR001647">
    <property type="entry name" value="HTH_TetR"/>
</dbReference>
<sequence length="243" mass="27435">MSDEHINTFMSMNKKATGTRHVGRSEMQRDSILKAASKLFIEKGFGGTSMLDIADSLGVTRPAIYYYFPNKESILESLTDEITRKAGNLTTNILDQSKQTKPEELLRKILIAHALLVLTHPMEFRVVERSESSLSEMGRTTAEAARKAVLANFVIVIQKGVDEGVFQVPNVYTAAFSILGMCNWTAWWFDGDDQQASQVAEQIAELALRTVVKNKQREFRSTSARESLQLLRDQIDLLERQLY</sequence>
<name>N9MX01_9GAMM</name>
<dbReference type="GO" id="GO:0003700">
    <property type="term" value="F:DNA-binding transcription factor activity"/>
    <property type="evidence" value="ECO:0007669"/>
    <property type="project" value="TreeGrafter"/>
</dbReference>
<evidence type="ECO:0000313" key="5">
    <source>
        <dbReference type="Proteomes" id="UP000013261"/>
    </source>
</evidence>
<evidence type="ECO:0000256" key="1">
    <source>
        <dbReference type="ARBA" id="ARBA00023125"/>
    </source>
</evidence>
<dbReference type="PRINTS" id="PR00455">
    <property type="entry name" value="HTHTETR"/>
</dbReference>
<dbReference type="SUPFAM" id="SSF48498">
    <property type="entry name" value="Tetracyclin repressor-like, C-terminal domain"/>
    <property type="match status" value="1"/>
</dbReference>
<dbReference type="PANTHER" id="PTHR30055:SF184">
    <property type="entry name" value="HTH-TYPE TRANSCRIPTIONAL REGULATOR ETHR"/>
    <property type="match status" value="1"/>
</dbReference>
<dbReference type="InterPro" id="IPR050109">
    <property type="entry name" value="HTH-type_TetR-like_transc_reg"/>
</dbReference>
<dbReference type="SUPFAM" id="SSF46689">
    <property type="entry name" value="Homeodomain-like"/>
    <property type="match status" value="1"/>
</dbReference>
<gene>
    <name evidence="4" type="ORF">F904_00487</name>
</gene>
<dbReference type="GO" id="GO:0000976">
    <property type="term" value="F:transcription cis-regulatory region binding"/>
    <property type="evidence" value="ECO:0007669"/>
    <property type="project" value="TreeGrafter"/>
</dbReference>
<evidence type="ECO:0000259" key="3">
    <source>
        <dbReference type="PROSITE" id="PS50977"/>
    </source>
</evidence>
<reference evidence="4 5" key="1">
    <citation type="submission" date="2013-02" db="EMBL/GenBank/DDBJ databases">
        <title>The Genome Sequence of Acinetobacter sp. ANC 4105.</title>
        <authorList>
            <consortium name="The Broad Institute Genome Sequencing Platform"/>
            <consortium name="The Broad Institute Genome Sequencing Center for Infectious Disease"/>
            <person name="Cerqueira G."/>
            <person name="Feldgarden M."/>
            <person name="Courvalin P."/>
            <person name="Perichon B."/>
            <person name="Grillot-Courvalin C."/>
            <person name="Clermont D."/>
            <person name="Rocha E."/>
            <person name="Yoon E.-J."/>
            <person name="Nemec A."/>
            <person name="Walker B."/>
            <person name="Young S.K."/>
            <person name="Zeng Q."/>
            <person name="Gargeya S."/>
            <person name="Fitzgerald M."/>
            <person name="Haas B."/>
            <person name="Abouelleil A."/>
            <person name="Alvarado L."/>
            <person name="Arachchi H.M."/>
            <person name="Berlin A.M."/>
            <person name="Chapman S.B."/>
            <person name="Dewar J."/>
            <person name="Goldberg J."/>
            <person name="Griggs A."/>
            <person name="Gujja S."/>
            <person name="Hansen M."/>
            <person name="Howarth C."/>
            <person name="Imamovic A."/>
            <person name="Larimer J."/>
            <person name="McCowan C."/>
            <person name="Murphy C."/>
            <person name="Neiman D."/>
            <person name="Pearson M."/>
            <person name="Priest M."/>
            <person name="Roberts A."/>
            <person name="Saif S."/>
            <person name="Shea T."/>
            <person name="Sisk P."/>
            <person name="Sykes S."/>
            <person name="Wortman J."/>
            <person name="Nusbaum C."/>
            <person name="Birren B."/>
        </authorList>
    </citation>
    <scope>NUCLEOTIDE SEQUENCE [LARGE SCALE GENOMIC DNA]</scope>
    <source>
        <strain evidence="4 5">ANC 4105</strain>
    </source>
</reference>
<dbReference type="Proteomes" id="UP000013261">
    <property type="component" value="Unassembled WGS sequence"/>
</dbReference>
<comment type="caution">
    <text evidence="4">The sequence shown here is derived from an EMBL/GenBank/DDBJ whole genome shotgun (WGS) entry which is preliminary data.</text>
</comment>
<dbReference type="InterPro" id="IPR009057">
    <property type="entry name" value="Homeodomain-like_sf"/>
</dbReference>
<dbReference type="eggNOG" id="COG1309">
    <property type="taxonomic scope" value="Bacteria"/>
</dbReference>
<evidence type="ECO:0000313" key="4">
    <source>
        <dbReference type="EMBL" id="ENW95196.1"/>
    </source>
</evidence>
<dbReference type="PROSITE" id="PS01081">
    <property type="entry name" value="HTH_TETR_1"/>
    <property type="match status" value="1"/>
</dbReference>
<keyword evidence="5" id="KW-1185">Reference proteome</keyword>
<dbReference type="HOGENOM" id="CLU_069356_12_4_6"/>
<dbReference type="AlphaFoldDB" id="N9MX01"/>
<accession>N9MX01</accession>
<dbReference type="EMBL" id="APRL01000003">
    <property type="protein sequence ID" value="ENW95196.1"/>
    <property type="molecule type" value="Genomic_DNA"/>
</dbReference>
<dbReference type="Pfam" id="PF00440">
    <property type="entry name" value="TetR_N"/>
    <property type="match status" value="1"/>
</dbReference>
<dbReference type="PROSITE" id="PS50977">
    <property type="entry name" value="HTH_TETR_2"/>
    <property type="match status" value="1"/>
</dbReference>
<proteinExistence type="predicted"/>
<dbReference type="Pfam" id="PF17932">
    <property type="entry name" value="TetR_C_24"/>
    <property type="match status" value="1"/>
</dbReference>
<dbReference type="PANTHER" id="PTHR30055">
    <property type="entry name" value="HTH-TYPE TRANSCRIPTIONAL REGULATOR RUTR"/>
    <property type="match status" value="1"/>
</dbReference>
<evidence type="ECO:0000256" key="2">
    <source>
        <dbReference type="PROSITE-ProRule" id="PRU00335"/>
    </source>
</evidence>
<dbReference type="InterPro" id="IPR041490">
    <property type="entry name" value="KstR2_TetR_C"/>
</dbReference>
<dbReference type="InterPro" id="IPR036271">
    <property type="entry name" value="Tet_transcr_reg_TetR-rel_C_sf"/>
</dbReference>
<feature type="domain" description="HTH tetR-type" evidence="3">
    <location>
        <begin position="26"/>
        <end position="86"/>
    </location>
</feature>
<protein>
    <recommendedName>
        <fullName evidence="3">HTH tetR-type domain-containing protein</fullName>
    </recommendedName>
</protein>
<dbReference type="Gene3D" id="1.10.357.10">
    <property type="entry name" value="Tetracycline Repressor, domain 2"/>
    <property type="match status" value="1"/>
</dbReference>